<keyword evidence="3" id="KW-1185">Reference proteome</keyword>
<evidence type="ECO:0000313" key="2">
    <source>
        <dbReference type="EMBL" id="MTI24539.1"/>
    </source>
</evidence>
<evidence type="ECO:0000313" key="3">
    <source>
        <dbReference type="Proteomes" id="UP000798808"/>
    </source>
</evidence>
<comment type="caution">
    <text evidence="2">The sequence shown here is derived from an EMBL/GenBank/DDBJ whole genome shotgun (WGS) entry which is preliminary data.</text>
</comment>
<protein>
    <submittedName>
        <fullName evidence="2">Uncharacterized protein</fullName>
    </submittedName>
</protein>
<organism evidence="2 3">
    <name type="scientific">Fulvivirga kasyanovii</name>
    <dbReference type="NCBI Taxonomy" id="396812"/>
    <lineage>
        <taxon>Bacteria</taxon>
        <taxon>Pseudomonadati</taxon>
        <taxon>Bacteroidota</taxon>
        <taxon>Cytophagia</taxon>
        <taxon>Cytophagales</taxon>
        <taxon>Fulvivirgaceae</taxon>
        <taxon>Fulvivirga</taxon>
    </lineage>
</organism>
<sequence>MKNIILTLLLICPTLSWADPWDNMTLEQAEQVQEYLASNPYLLDYCDCCDYEGEYATEVYLMEVLSTEIVTCEWNPEYFSVKANVKRIARIPYKADGPDMKAPLAYTSEDEIIITMNYAWGYNGKAAKAAPLYTIIPYDVYGEQDLASGYCREFTNFPSPAMIGDTAYTIWYKKRF</sequence>
<dbReference type="Proteomes" id="UP000798808">
    <property type="component" value="Unassembled WGS sequence"/>
</dbReference>
<accession>A0ABW9RKD0</accession>
<feature type="signal peptide" evidence="1">
    <location>
        <begin position="1"/>
        <end position="18"/>
    </location>
</feature>
<keyword evidence="1" id="KW-0732">Signal</keyword>
<feature type="chain" id="PRO_5045853336" evidence="1">
    <location>
        <begin position="19"/>
        <end position="176"/>
    </location>
</feature>
<proteinExistence type="predicted"/>
<dbReference type="RefSeq" id="WP_155170581.1">
    <property type="nucleotide sequence ID" value="NZ_BAAAFL010000012.1"/>
</dbReference>
<gene>
    <name evidence="2" type="ORF">E1163_06220</name>
</gene>
<reference evidence="2 3" key="1">
    <citation type="submission" date="2019-02" db="EMBL/GenBank/DDBJ databases">
        <authorList>
            <person name="Goldberg S.R."/>
            <person name="Haltli B.A."/>
            <person name="Correa H."/>
            <person name="Russell K.G."/>
        </authorList>
    </citation>
    <scope>NUCLEOTIDE SEQUENCE [LARGE SCALE GENOMIC DNA]</scope>
    <source>
        <strain evidence="2 3">JCM 16186</strain>
    </source>
</reference>
<evidence type="ECO:0000256" key="1">
    <source>
        <dbReference type="SAM" id="SignalP"/>
    </source>
</evidence>
<dbReference type="EMBL" id="SMLW01000426">
    <property type="protein sequence ID" value="MTI24539.1"/>
    <property type="molecule type" value="Genomic_DNA"/>
</dbReference>
<name>A0ABW9RKD0_9BACT</name>